<dbReference type="Pfam" id="PF00857">
    <property type="entry name" value="Isochorismatase"/>
    <property type="match status" value="1"/>
</dbReference>
<dbReference type="PANTHER" id="PTHR43540">
    <property type="entry name" value="PEROXYUREIDOACRYLATE/UREIDOACRYLATE AMIDOHYDROLASE-RELATED"/>
    <property type="match status" value="1"/>
</dbReference>
<proteinExistence type="predicted"/>
<feature type="domain" description="Isochorismatase-like" evidence="2">
    <location>
        <begin position="67"/>
        <end position="210"/>
    </location>
</feature>
<dbReference type="SUPFAM" id="SSF52499">
    <property type="entry name" value="Isochorismatase-like hydrolases"/>
    <property type="match status" value="1"/>
</dbReference>
<dbReference type="OrthoDB" id="9814140at2"/>
<dbReference type="InterPro" id="IPR050272">
    <property type="entry name" value="Isochorismatase-like_hydrls"/>
</dbReference>
<dbReference type="InterPro" id="IPR000868">
    <property type="entry name" value="Isochorismatase-like_dom"/>
</dbReference>
<organism evidence="3 4">
    <name type="scientific">Acrocarpospora macrocephala</name>
    <dbReference type="NCBI Taxonomy" id="150177"/>
    <lineage>
        <taxon>Bacteria</taxon>
        <taxon>Bacillati</taxon>
        <taxon>Actinomycetota</taxon>
        <taxon>Actinomycetes</taxon>
        <taxon>Streptosporangiales</taxon>
        <taxon>Streptosporangiaceae</taxon>
        <taxon>Acrocarpospora</taxon>
    </lineage>
</organism>
<keyword evidence="4" id="KW-1185">Reference proteome</keyword>
<dbReference type="Gene3D" id="3.40.50.850">
    <property type="entry name" value="Isochorismatase-like"/>
    <property type="match status" value="1"/>
</dbReference>
<keyword evidence="1 3" id="KW-0378">Hydrolase</keyword>
<sequence>MTLTLTGRYYRMYPSFDNPLGHAEEELELDPARTGFLIVDAYGQGFDDEEEHPDLTGIYAPDPVVKEIVREHIVPAREAARQAGLPVVYLTNHLSPGLTERTEWRNLSMRTCDVDVLEAWREPNDILAFSKVIAPGDGEPLIRKQMYSGFYETTLDSTLRARDIRDLVVVGFDSRICLGNTVTEAMYRGYRVVVLRDCVRTFEYPETREGELANLLAIRYIESNVGYTATSAQFTAACARLAGGRAGD</sequence>
<evidence type="ECO:0000256" key="1">
    <source>
        <dbReference type="ARBA" id="ARBA00022801"/>
    </source>
</evidence>
<comment type="caution">
    <text evidence="3">The sequence shown here is derived from an EMBL/GenBank/DDBJ whole genome shotgun (WGS) entry which is preliminary data.</text>
</comment>
<evidence type="ECO:0000313" key="4">
    <source>
        <dbReference type="Proteomes" id="UP000331127"/>
    </source>
</evidence>
<dbReference type="InterPro" id="IPR036380">
    <property type="entry name" value="Isochorismatase-like_sf"/>
</dbReference>
<evidence type="ECO:0000259" key="2">
    <source>
        <dbReference type="Pfam" id="PF00857"/>
    </source>
</evidence>
<dbReference type="AlphaFoldDB" id="A0A5M3X4U8"/>
<dbReference type="GO" id="GO:0016787">
    <property type="term" value="F:hydrolase activity"/>
    <property type="evidence" value="ECO:0007669"/>
    <property type="project" value="UniProtKB-KW"/>
</dbReference>
<reference evidence="3 4" key="1">
    <citation type="submission" date="2019-10" db="EMBL/GenBank/DDBJ databases">
        <title>Whole genome shotgun sequence of Acrocarpospora macrocephala NBRC 16266.</title>
        <authorList>
            <person name="Ichikawa N."/>
            <person name="Kimura A."/>
            <person name="Kitahashi Y."/>
            <person name="Komaki H."/>
            <person name="Oguchi A."/>
        </authorList>
    </citation>
    <scope>NUCLEOTIDE SEQUENCE [LARGE SCALE GENOMIC DNA]</scope>
    <source>
        <strain evidence="3 4">NBRC 16266</strain>
    </source>
</reference>
<accession>A0A5M3X4U8</accession>
<dbReference type="RefSeq" id="WP_155360758.1">
    <property type="nucleotide sequence ID" value="NZ_BAAAHL010000056.1"/>
</dbReference>
<evidence type="ECO:0000313" key="3">
    <source>
        <dbReference type="EMBL" id="GES15656.1"/>
    </source>
</evidence>
<protein>
    <submittedName>
        <fullName evidence="3">Peroxyureidoacrylate/ureidoacrylate amidohydrolase RutB</fullName>
    </submittedName>
</protein>
<gene>
    <name evidence="3" type="ORF">Amac_092540</name>
</gene>
<name>A0A5M3X4U8_9ACTN</name>
<dbReference type="Proteomes" id="UP000331127">
    <property type="component" value="Unassembled WGS sequence"/>
</dbReference>
<dbReference type="CDD" id="cd00431">
    <property type="entry name" value="cysteine_hydrolases"/>
    <property type="match status" value="1"/>
</dbReference>
<dbReference type="EMBL" id="BLAE01000081">
    <property type="protein sequence ID" value="GES15656.1"/>
    <property type="molecule type" value="Genomic_DNA"/>
</dbReference>
<dbReference type="PANTHER" id="PTHR43540:SF6">
    <property type="entry name" value="ISOCHORISMATASE-LIKE DOMAIN-CONTAINING PROTEIN"/>
    <property type="match status" value="1"/>
</dbReference>